<feature type="region of interest" description="Disordered" evidence="1">
    <location>
        <begin position="1"/>
        <end position="67"/>
    </location>
</feature>
<accession>A0AAN7JVJ2</accession>
<dbReference type="PANTHER" id="PTHR37186:SF1">
    <property type="entry name" value="OS06G0524500 PROTEIN"/>
    <property type="match status" value="1"/>
</dbReference>
<dbReference type="PANTHER" id="PTHR37186">
    <property type="entry name" value="OS06G0524500 PROTEIN"/>
    <property type="match status" value="1"/>
</dbReference>
<keyword evidence="2" id="KW-1133">Transmembrane helix</keyword>
<evidence type="ECO:0000256" key="2">
    <source>
        <dbReference type="SAM" id="Phobius"/>
    </source>
</evidence>
<reference evidence="3 4" key="1">
    <citation type="journal article" date="2023" name="Hortic Res">
        <title>Pangenome of water caltrop reveals structural variations and asymmetric subgenome divergence after allopolyploidization.</title>
        <authorList>
            <person name="Zhang X."/>
            <person name="Chen Y."/>
            <person name="Wang L."/>
            <person name="Yuan Y."/>
            <person name="Fang M."/>
            <person name="Shi L."/>
            <person name="Lu R."/>
            <person name="Comes H.P."/>
            <person name="Ma Y."/>
            <person name="Chen Y."/>
            <person name="Huang G."/>
            <person name="Zhou Y."/>
            <person name="Zheng Z."/>
            <person name="Qiu Y."/>
        </authorList>
    </citation>
    <scope>NUCLEOTIDE SEQUENCE [LARGE SCALE GENOMIC DNA]</scope>
    <source>
        <tissue evidence="3">Roots</tissue>
    </source>
</reference>
<gene>
    <name evidence="3" type="ORF">SAY87_009350</name>
</gene>
<comment type="caution">
    <text evidence="3">The sequence shown here is derived from an EMBL/GenBank/DDBJ whole genome shotgun (WGS) entry which is preliminary data.</text>
</comment>
<feature type="transmembrane region" description="Helical" evidence="2">
    <location>
        <begin position="81"/>
        <end position="103"/>
    </location>
</feature>
<feature type="compositionally biased region" description="Polar residues" evidence="1">
    <location>
        <begin position="1"/>
        <end position="11"/>
    </location>
</feature>
<dbReference type="EMBL" id="JAXIOK010000014">
    <property type="protein sequence ID" value="KAK4755593.1"/>
    <property type="molecule type" value="Genomic_DNA"/>
</dbReference>
<keyword evidence="2" id="KW-0812">Transmembrane</keyword>
<dbReference type="Proteomes" id="UP001345219">
    <property type="component" value="Chromosome 8"/>
</dbReference>
<evidence type="ECO:0000313" key="3">
    <source>
        <dbReference type="EMBL" id="KAK4755593.1"/>
    </source>
</evidence>
<keyword evidence="4" id="KW-1185">Reference proteome</keyword>
<dbReference type="AlphaFoldDB" id="A0AAN7JVJ2"/>
<proteinExistence type="predicted"/>
<name>A0AAN7JVJ2_9MYRT</name>
<evidence type="ECO:0000256" key="1">
    <source>
        <dbReference type="SAM" id="MobiDB-lite"/>
    </source>
</evidence>
<sequence length="133" mass="14423">MTDSRNPTAGASSEPHSPSPSPSSSSRPPLEIHSNGGGGSQSSAPFSGHNFRYPNPREVTNPDPVTLREQWRFVTRQYARWYSHAWGTAILAGAAFFALGWIVKGGNPLPSFQEKPPEPAAQSPPHEKKNEFG</sequence>
<protein>
    <submittedName>
        <fullName evidence="3">Uncharacterized protein</fullName>
    </submittedName>
</protein>
<feature type="region of interest" description="Disordered" evidence="1">
    <location>
        <begin position="107"/>
        <end position="133"/>
    </location>
</feature>
<evidence type="ECO:0000313" key="4">
    <source>
        <dbReference type="Proteomes" id="UP001345219"/>
    </source>
</evidence>
<keyword evidence="2" id="KW-0472">Membrane</keyword>
<organism evidence="3 4">
    <name type="scientific">Trapa incisa</name>
    <dbReference type="NCBI Taxonomy" id="236973"/>
    <lineage>
        <taxon>Eukaryota</taxon>
        <taxon>Viridiplantae</taxon>
        <taxon>Streptophyta</taxon>
        <taxon>Embryophyta</taxon>
        <taxon>Tracheophyta</taxon>
        <taxon>Spermatophyta</taxon>
        <taxon>Magnoliopsida</taxon>
        <taxon>eudicotyledons</taxon>
        <taxon>Gunneridae</taxon>
        <taxon>Pentapetalae</taxon>
        <taxon>rosids</taxon>
        <taxon>malvids</taxon>
        <taxon>Myrtales</taxon>
        <taxon>Lythraceae</taxon>
        <taxon>Trapa</taxon>
    </lineage>
</organism>
<feature type="compositionally biased region" description="Low complexity" evidence="1">
    <location>
        <begin position="12"/>
        <end position="29"/>
    </location>
</feature>